<dbReference type="OrthoDB" id="10490811at2759"/>
<sequence>MGRNKLDEPSITCPTEKIIVRRIPPELPEEEFKELFTPCVEGEWNGYYRYVKGHVAKDMYDETTFARAYIRFDSLEQSENFMKTFREKVNHDPEHFRVERAIYLHIGPFEEEPVKEETEPLESNEYFQRFLEWYNTGCEGEAPHLLVPTMSDKKTGKGKKSKKKDKAKSKPKVDKAKAQEQQEVDKPDSKEKVQGKDKSKSKAKKEKKKKKQAVNQDKSPEEVKTTSSAPSEDTPVKSKPKKRTKKPKSKAKDPESSSEPNENSNETSKPSDLENPSSASAKTKSKPKITIKQRPSPKPEPDSNSPQNHAAENSSTVFIEA</sequence>
<dbReference type="AlphaFoldDB" id="C4QWH4"/>
<dbReference type="InterPro" id="IPR035979">
    <property type="entry name" value="RBD_domain_sf"/>
</dbReference>
<feature type="compositionally biased region" description="Basic residues" evidence="3">
    <location>
        <begin position="238"/>
        <end position="249"/>
    </location>
</feature>
<dbReference type="HOGENOM" id="CLU_866307_0_0_1"/>
<evidence type="ECO:0000313" key="6">
    <source>
        <dbReference type="Proteomes" id="UP000000314"/>
    </source>
</evidence>
<dbReference type="Gene3D" id="3.30.70.330">
    <property type="match status" value="1"/>
</dbReference>
<keyword evidence="2" id="KW-0866">Nonsense-mediated mRNA decay</keyword>
<dbReference type="InParanoid" id="C4QWH4"/>
<dbReference type="InterPro" id="IPR005120">
    <property type="entry name" value="UPF3_dom"/>
</dbReference>
<feature type="region of interest" description="Disordered" evidence="3">
    <location>
        <begin position="142"/>
        <end position="321"/>
    </location>
</feature>
<dbReference type="GeneID" id="8196730"/>
<dbReference type="Pfam" id="PF03467">
    <property type="entry name" value="Smg4_UPF3"/>
    <property type="match status" value="1"/>
</dbReference>
<comment type="similarity">
    <text evidence="1">Belongs to the RENT3 family.</text>
</comment>
<feature type="compositionally biased region" description="Basic residues" evidence="3">
    <location>
        <begin position="156"/>
        <end position="170"/>
    </location>
</feature>
<dbReference type="Proteomes" id="UP000000314">
    <property type="component" value="Chromosome 1"/>
</dbReference>
<evidence type="ECO:0000256" key="2">
    <source>
        <dbReference type="ARBA" id="ARBA00023161"/>
    </source>
</evidence>
<feature type="compositionally biased region" description="Basic and acidic residues" evidence="3">
    <location>
        <begin position="171"/>
        <end position="200"/>
    </location>
</feature>
<dbReference type="STRING" id="644223.C4QWH4"/>
<name>C4QWH4_KOMPG</name>
<feature type="compositionally biased region" description="Low complexity" evidence="3">
    <location>
        <begin position="257"/>
        <end position="282"/>
    </location>
</feature>
<protein>
    <recommendedName>
        <fullName evidence="4">UPF3 domain-containing protein</fullName>
    </recommendedName>
</protein>
<dbReference type="KEGG" id="ppa:PAS_chr1-1_0228"/>
<dbReference type="GO" id="GO:0003676">
    <property type="term" value="F:nucleic acid binding"/>
    <property type="evidence" value="ECO:0007669"/>
    <property type="project" value="InterPro"/>
</dbReference>
<feature type="compositionally biased region" description="Polar residues" evidence="3">
    <location>
        <begin position="302"/>
        <end position="321"/>
    </location>
</feature>
<keyword evidence="6" id="KW-1185">Reference proteome</keyword>
<dbReference type="InterPro" id="IPR012677">
    <property type="entry name" value="Nucleotide-bd_a/b_plait_sf"/>
</dbReference>
<dbReference type="CDD" id="cd12455">
    <property type="entry name" value="RRM_like_Smg4_UPF3"/>
    <property type="match status" value="1"/>
</dbReference>
<dbReference type="RefSeq" id="XP_002489878.1">
    <property type="nucleotide sequence ID" value="XM_002489833.1"/>
</dbReference>
<feature type="domain" description="UPF3" evidence="4">
    <location>
        <begin position="16"/>
        <end position="177"/>
    </location>
</feature>
<reference evidence="5 6" key="1">
    <citation type="journal article" date="2009" name="Nat. Biotechnol.">
        <title>Genome sequence of the recombinant protein production host Pichia pastoris.</title>
        <authorList>
            <person name="De Schutter K."/>
            <person name="Lin Y.C."/>
            <person name="Tiels P."/>
            <person name="Van Hecke A."/>
            <person name="Glinka S."/>
            <person name="Weber-Lehmann J."/>
            <person name="Rouze P."/>
            <person name="Van de Peer Y."/>
            <person name="Callewaert N."/>
        </authorList>
    </citation>
    <scope>NUCLEOTIDE SEQUENCE [LARGE SCALE GENOMIC DNA]</scope>
    <source>
        <strain evidence="6">GS115 / ATCC 20864</strain>
    </source>
</reference>
<gene>
    <name evidence="5" type="ordered locus">PAS_chr1-1_0228</name>
</gene>
<feature type="compositionally biased region" description="Basic residues" evidence="3">
    <location>
        <begin position="201"/>
        <end position="212"/>
    </location>
</feature>
<accession>C4QWH4</accession>
<dbReference type="GO" id="GO:0000184">
    <property type="term" value="P:nuclear-transcribed mRNA catabolic process, nonsense-mediated decay"/>
    <property type="evidence" value="ECO:0007669"/>
    <property type="project" value="UniProtKB-KW"/>
</dbReference>
<evidence type="ECO:0000256" key="3">
    <source>
        <dbReference type="SAM" id="MobiDB-lite"/>
    </source>
</evidence>
<evidence type="ECO:0000313" key="5">
    <source>
        <dbReference type="EMBL" id="CAY67597.1"/>
    </source>
</evidence>
<proteinExistence type="inferred from homology"/>
<organism evidence="5 6">
    <name type="scientific">Komagataella phaffii (strain GS115 / ATCC 20864)</name>
    <name type="common">Yeast</name>
    <name type="synonym">Pichia pastoris</name>
    <dbReference type="NCBI Taxonomy" id="644223"/>
    <lineage>
        <taxon>Eukaryota</taxon>
        <taxon>Fungi</taxon>
        <taxon>Dikarya</taxon>
        <taxon>Ascomycota</taxon>
        <taxon>Saccharomycotina</taxon>
        <taxon>Pichiomycetes</taxon>
        <taxon>Pichiales</taxon>
        <taxon>Pichiaceae</taxon>
        <taxon>Komagataella</taxon>
    </lineage>
</organism>
<dbReference type="SUPFAM" id="SSF54928">
    <property type="entry name" value="RNA-binding domain, RBD"/>
    <property type="match status" value="1"/>
</dbReference>
<evidence type="ECO:0000259" key="4">
    <source>
        <dbReference type="Pfam" id="PF03467"/>
    </source>
</evidence>
<dbReference type="OMA" id="LEKCANF"/>
<evidence type="ECO:0000256" key="1">
    <source>
        <dbReference type="ARBA" id="ARBA00005991"/>
    </source>
</evidence>
<dbReference type="EMBL" id="FN392319">
    <property type="protein sequence ID" value="CAY67597.1"/>
    <property type="molecule type" value="Genomic_DNA"/>
</dbReference>